<accession>A0ABN8HU17</accession>
<protein>
    <submittedName>
        <fullName evidence="2">Uncharacterized protein</fullName>
    </submittedName>
</protein>
<sequence>MVKSPLSLATPNEPGRWRVYFDQLKSRSWKTSSGSTFHTRRNVSALVRSEVTFCGSTERVPSTGNEVRAGGYSARANLPASGLRAASKPPGAALTLGRPSAHRRAAVLAHGALTELTRSGPRSLSHVSTYRRSPRVSAPGGRPRCLRPLTQRSCRVDARQSSAGRCFTSGASPHGAPRRRTKSASRRAPGPLNPASARRRGPSINWTVGADGRVAAVGHSAPVAGECAAPEFLRVSSDAPDA</sequence>
<reference evidence="2" key="1">
    <citation type="submission" date="2022-03" db="EMBL/GenBank/DDBJ databases">
        <authorList>
            <person name="Martin H S."/>
        </authorList>
    </citation>
    <scope>NUCLEOTIDE SEQUENCE</scope>
</reference>
<evidence type="ECO:0000256" key="1">
    <source>
        <dbReference type="SAM" id="MobiDB-lite"/>
    </source>
</evidence>
<keyword evidence="3" id="KW-1185">Reference proteome</keyword>
<feature type="compositionally biased region" description="Basic residues" evidence="1">
    <location>
        <begin position="176"/>
        <end position="185"/>
    </location>
</feature>
<dbReference type="EMBL" id="OW152824">
    <property type="protein sequence ID" value="CAH2040449.1"/>
    <property type="molecule type" value="Genomic_DNA"/>
</dbReference>
<dbReference type="Proteomes" id="UP000837857">
    <property type="component" value="Chromosome 12"/>
</dbReference>
<evidence type="ECO:0000313" key="2">
    <source>
        <dbReference type="EMBL" id="CAH2040449.1"/>
    </source>
</evidence>
<organism evidence="2 3">
    <name type="scientific">Iphiclides podalirius</name>
    <name type="common">scarce swallowtail</name>
    <dbReference type="NCBI Taxonomy" id="110791"/>
    <lineage>
        <taxon>Eukaryota</taxon>
        <taxon>Metazoa</taxon>
        <taxon>Ecdysozoa</taxon>
        <taxon>Arthropoda</taxon>
        <taxon>Hexapoda</taxon>
        <taxon>Insecta</taxon>
        <taxon>Pterygota</taxon>
        <taxon>Neoptera</taxon>
        <taxon>Endopterygota</taxon>
        <taxon>Lepidoptera</taxon>
        <taxon>Glossata</taxon>
        <taxon>Ditrysia</taxon>
        <taxon>Papilionoidea</taxon>
        <taxon>Papilionidae</taxon>
        <taxon>Papilioninae</taxon>
        <taxon>Iphiclides</taxon>
    </lineage>
</organism>
<evidence type="ECO:0000313" key="3">
    <source>
        <dbReference type="Proteomes" id="UP000837857"/>
    </source>
</evidence>
<name>A0ABN8HU17_9NEOP</name>
<proteinExistence type="predicted"/>
<feature type="region of interest" description="Disordered" evidence="1">
    <location>
        <begin position="119"/>
        <end position="145"/>
    </location>
</feature>
<feature type="region of interest" description="Disordered" evidence="1">
    <location>
        <begin position="157"/>
        <end position="206"/>
    </location>
</feature>
<feature type="non-terminal residue" evidence="2">
    <location>
        <position position="242"/>
    </location>
</feature>
<gene>
    <name evidence="2" type="ORF">IPOD504_LOCUS2573</name>
</gene>
<feature type="compositionally biased region" description="Polar residues" evidence="1">
    <location>
        <begin position="119"/>
        <end position="131"/>
    </location>
</feature>